<name>D6AKL4_STRFL</name>
<sequence length="109" mass="11785">MRMLLGRAGGAGATEVADCACDRHRPREAAGRRPCHPPKLYLTATADELIRVPDESFHVLDVRAPQPEAGSASTRMMKNLRVVATRYGKRGCLSLGTATAAALVIWLRT</sequence>
<gene>
    <name evidence="1" type="ORF">SSGG_02633</name>
</gene>
<protein>
    <submittedName>
        <fullName evidence="1">Predicted protein</fullName>
    </submittedName>
</protein>
<evidence type="ECO:0000313" key="1">
    <source>
        <dbReference type="EMBL" id="EFE75266.2"/>
    </source>
</evidence>
<dbReference type="EMBL" id="DS999644">
    <property type="protein sequence ID" value="EFE75266.2"/>
    <property type="molecule type" value="Genomic_DNA"/>
</dbReference>
<dbReference type="AlphaFoldDB" id="D6AKL4"/>
<reference evidence="2" key="2">
    <citation type="submission" date="2008-12" db="EMBL/GenBank/DDBJ databases">
        <title>Annotation of Streptomyces roseosporus strain NRRL 15998.</title>
        <authorList>
            <consortium name="The Broad Institute Genome Sequencing Platform"/>
            <consortium name="Broad Institute Microbial Sequencing Center"/>
            <person name="Fischbach M."/>
            <person name="Ward D."/>
            <person name="Young S."/>
            <person name="Kodira C.D."/>
            <person name="Zeng Q."/>
            <person name="Koehrsen M."/>
            <person name="Godfrey P."/>
            <person name="Alvarado L."/>
            <person name="Berlin A.M."/>
            <person name="Borenstein D."/>
            <person name="Chen Z."/>
            <person name="Engels R."/>
            <person name="Freedman E."/>
            <person name="Gellesch M."/>
            <person name="Goldberg J."/>
            <person name="Griggs A."/>
            <person name="Gujja S."/>
            <person name="Heiman D.I."/>
            <person name="Hepburn T.A."/>
            <person name="Howarth C."/>
            <person name="Jen D."/>
            <person name="Larson L."/>
            <person name="Lewis B."/>
            <person name="Mehta T."/>
            <person name="Park D."/>
            <person name="Pearson M."/>
            <person name="Roberts A."/>
            <person name="Saif S."/>
            <person name="Shea T.D."/>
            <person name="Shenoy N."/>
            <person name="Sisk P."/>
            <person name="Stolte C."/>
            <person name="Sykes S.N."/>
            <person name="Walk T."/>
            <person name="White J."/>
            <person name="Yandava C."/>
            <person name="Straight P."/>
            <person name="Clardy J."/>
            <person name="Hung D."/>
            <person name="Kolter R."/>
            <person name="Mekalanos J."/>
            <person name="Walker S."/>
            <person name="Walsh C.T."/>
            <person name="Wieland B.L.C."/>
            <person name="Ilzarbe M."/>
            <person name="Galagan J."/>
            <person name="Nusbaum C."/>
            <person name="Birren B."/>
        </authorList>
    </citation>
    <scope>NUCLEOTIDE SEQUENCE [LARGE SCALE GENOMIC DNA]</scope>
    <source>
        <strain evidence="2">NRRL 15998</strain>
    </source>
</reference>
<proteinExistence type="predicted"/>
<organism evidence="1 2">
    <name type="scientific">Streptomyces filamentosus NRRL 15998</name>
    <dbReference type="NCBI Taxonomy" id="457431"/>
    <lineage>
        <taxon>Bacteria</taxon>
        <taxon>Bacillati</taxon>
        <taxon>Actinomycetota</taxon>
        <taxon>Actinomycetes</taxon>
        <taxon>Kitasatosporales</taxon>
        <taxon>Streptomycetaceae</taxon>
        <taxon>Streptomyces</taxon>
    </lineage>
</organism>
<reference evidence="2" key="1">
    <citation type="submission" date="2008-10" db="EMBL/GenBank/DDBJ databases">
        <authorList>
            <person name="Molnar K."/>
        </authorList>
    </citation>
    <scope>NUCLEOTIDE SEQUENCE [LARGE SCALE GENOMIC DNA]</scope>
    <source>
        <strain evidence="2">NRRL 15998</strain>
    </source>
</reference>
<evidence type="ECO:0000313" key="2">
    <source>
        <dbReference type="Proteomes" id="UP000003986"/>
    </source>
</evidence>
<accession>D6AKL4</accession>
<dbReference type="Proteomes" id="UP000003986">
    <property type="component" value="Unassembled WGS sequence"/>
</dbReference>